<evidence type="ECO:0000313" key="4">
    <source>
        <dbReference type="EMBL" id="QCT22468.1"/>
    </source>
</evidence>
<dbReference type="Gene3D" id="3.30.70.270">
    <property type="match status" value="1"/>
</dbReference>
<dbReference type="GO" id="GO:0052621">
    <property type="term" value="F:diguanylate cyclase activity"/>
    <property type="evidence" value="ECO:0007669"/>
    <property type="project" value="UniProtKB-EC"/>
</dbReference>
<dbReference type="RefSeq" id="WP_138098977.1">
    <property type="nucleotide sequence ID" value="NZ_CP040428.1"/>
</dbReference>
<gene>
    <name evidence="4" type="primary">dgcN</name>
    <name evidence="4" type="ORF">FEM41_23900</name>
</gene>
<dbReference type="PANTHER" id="PTHR46663:SF2">
    <property type="entry name" value="GGDEF DOMAIN-CONTAINING PROTEIN"/>
    <property type="match status" value="1"/>
</dbReference>
<dbReference type="InterPro" id="IPR033417">
    <property type="entry name" value="CHASE8"/>
</dbReference>
<dbReference type="PROSITE" id="PS50885">
    <property type="entry name" value="HAMP"/>
    <property type="match status" value="1"/>
</dbReference>
<dbReference type="CDD" id="cd01949">
    <property type="entry name" value="GGDEF"/>
    <property type="match status" value="1"/>
</dbReference>
<dbReference type="PANTHER" id="PTHR46663">
    <property type="entry name" value="DIGUANYLATE CYCLASE DGCT-RELATED"/>
    <property type="match status" value="1"/>
</dbReference>
<evidence type="ECO:0000259" key="2">
    <source>
        <dbReference type="PROSITE" id="PS50885"/>
    </source>
</evidence>
<dbReference type="SUPFAM" id="SSF55073">
    <property type="entry name" value="Nucleotide cyclase"/>
    <property type="match status" value="1"/>
</dbReference>
<dbReference type="OrthoDB" id="9812260at2"/>
<proteinExistence type="predicted"/>
<keyword evidence="1" id="KW-1133">Transmembrane helix</keyword>
<dbReference type="InterPro" id="IPR029787">
    <property type="entry name" value="Nucleotide_cyclase"/>
</dbReference>
<evidence type="ECO:0000256" key="1">
    <source>
        <dbReference type="SAM" id="Phobius"/>
    </source>
</evidence>
<name>A0A4P8YQY7_9ENTR</name>
<dbReference type="GO" id="GO:0007165">
    <property type="term" value="P:signal transduction"/>
    <property type="evidence" value="ECO:0007669"/>
    <property type="project" value="InterPro"/>
</dbReference>
<accession>A0A4P8YQY7</accession>
<feature type="domain" description="HAMP" evidence="2">
    <location>
        <begin position="182"/>
        <end position="235"/>
    </location>
</feature>
<reference evidence="4 5" key="1">
    <citation type="submission" date="2019-05" db="EMBL/GenBank/DDBJ databases">
        <title>Complete genome sequence of Izhakiella calystegiae KSNA2, an endophyte isolated from beach morning glory (Calystegia soldanella).</title>
        <authorList>
            <person name="Jiang L."/>
            <person name="Jeong J.C."/>
            <person name="Kim C.Y."/>
            <person name="Kim D.H."/>
            <person name="Kim S.W."/>
            <person name="Lee j."/>
        </authorList>
    </citation>
    <scope>NUCLEOTIDE SEQUENCE [LARGE SCALE GENOMIC DNA]</scope>
    <source>
        <strain evidence="4 5">KSNA2</strain>
    </source>
</reference>
<dbReference type="InterPro" id="IPR000160">
    <property type="entry name" value="GGDEF_dom"/>
</dbReference>
<dbReference type="InterPro" id="IPR052163">
    <property type="entry name" value="DGC-Regulatory_Protein"/>
</dbReference>
<keyword evidence="1" id="KW-0472">Membrane</keyword>
<protein>
    <submittedName>
        <fullName evidence="4">Diguanylate cyclase DgcN</fullName>
        <ecNumber evidence="4">2.7.7.65</ecNumber>
    </submittedName>
</protein>
<dbReference type="PROSITE" id="PS50887">
    <property type="entry name" value="GGDEF"/>
    <property type="match status" value="1"/>
</dbReference>
<evidence type="ECO:0000259" key="3">
    <source>
        <dbReference type="PROSITE" id="PS50887"/>
    </source>
</evidence>
<dbReference type="GO" id="GO:0016020">
    <property type="term" value="C:membrane"/>
    <property type="evidence" value="ECO:0007669"/>
    <property type="project" value="InterPro"/>
</dbReference>
<dbReference type="SMART" id="SM00267">
    <property type="entry name" value="GGDEF"/>
    <property type="match status" value="1"/>
</dbReference>
<sequence>MSNILISSGRPTFRRILQRISILSVATAMIACWLFLSIASVLTLKQYAQQNMQLLGVTVSHSLEAAVAFRDVGEIHETLTALGRQQQFSSALVRDSEGRPIARWPATPRPRPKTPDALIQRWLLPDPVVQTVWYDGVPVGEVQLTAKGRLITHFIWLSLALLTGFLILASALSLAISHYFHRGLVQALQNITEVVHDVRQNRHFSRRVKPEPIEEFQRFAHDFNCLLDEMEQWQKQQQRHSASLRKSALHDPLTGLANRAAFREALEKVLTDPLQRTHHALLFMDSDNFKQINDNWGHAAGDRALREIAGRLLRFSARRYPTFRLGGDEFAMLISDVTTDEQIQRLISRLGYLFVPPMPLRNGEAISLSLSVGYALVEPDSTSESLLEIADSSMYHNKKLRRGR</sequence>
<dbReference type="Proteomes" id="UP000302163">
    <property type="component" value="Chromosome"/>
</dbReference>
<evidence type="ECO:0000313" key="5">
    <source>
        <dbReference type="Proteomes" id="UP000302163"/>
    </source>
</evidence>
<dbReference type="EMBL" id="CP040428">
    <property type="protein sequence ID" value="QCT22468.1"/>
    <property type="molecule type" value="Genomic_DNA"/>
</dbReference>
<keyword evidence="4" id="KW-0808">Transferase</keyword>
<dbReference type="Pfam" id="PF17152">
    <property type="entry name" value="CHASE8"/>
    <property type="match status" value="1"/>
</dbReference>
<keyword evidence="1" id="KW-0812">Transmembrane</keyword>
<dbReference type="AlphaFoldDB" id="A0A4P8YQY7"/>
<keyword evidence="5" id="KW-1185">Reference proteome</keyword>
<dbReference type="Pfam" id="PF00990">
    <property type="entry name" value="GGDEF"/>
    <property type="match status" value="1"/>
</dbReference>
<dbReference type="NCBIfam" id="TIGR00254">
    <property type="entry name" value="GGDEF"/>
    <property type="match status" value="1"/>
</dbReference>
<dbReference type="KEGG" id="izh:FEM41_23900"/>
<feature type="transmembrane region" description="Helical" evidence="1">
    <location>
        <begin position="154"/>
        <end position="180"/>
    </location>
</feature>
<dbReference type="InterPro" id="IPR043128">
    <property type="entry name" value="Rev_trsase/Diguanyl_cyclase"/>
</dbReference>
<feature type="domain" description="GGDEF" evidence="3">
    <location>
        <begin position="277"/>
        <end position="404"/>
    </location>
</feature>
<dbReference type="EC" id="2.7.7.65" evidence="4"/>
<dbReference type="InterPro" id="IPR003660">
    <property type="entry name" value="HAMP_dom"/>
</dbReference>
<dbReference type="NCBIfam" id="NF007423">
    <property type="entry name" value="PRK09966.1"/>
    <property type="match status" value="1"/>
</dbReference>
<feature type="transmembrane region" description="Helical" evidence="1">
    <location>
        <begin position="20"/>
        <end position="44"/>
    </location>
</feature>
<keyword evidence="4" id="KW-0548">Nucleotidyltransferase</keyword>
<organism evidence="4 5">
    <name type="scientific">Jejubacter calystegiae</name>
    <dbReference type="NCBI Taxonomy" id="2579935"/>
    <lineage>
        <taxon>Bacteria</taxon>
        <taxon>Pseudomonadati</taxon>
        <taxon>Pseudomonadota</taxon>
        <taxon>Gammaproteobacteria</taxon>
        <taxon>Enterobacterales</taxon>
        <taxon>Enterobacteriaceae</taxon>
        <taxon>Jejubacter</taxon>
    </lineage>
</organism>